<proteinExistence type="predicted"/>
<evidence type="ECO:0000313" key="2">
    <source>
        <dbReference type="Proteomes" id="UP001321543"/>
    </source>
</evidence>
<dbReference type="Proteomes" id="UP001321543">
    <property type="component" value="Chromosome"/>
</dbReference>
<protein>
    <submittedName>
        <fullName evidence="1">Uncharacterized protein</fullName>
    </submittedName>
</protein>
<name>A0ABM8FRV1_9MICO</name>
<keyword evidence="2" id="KW-1185">Reference proteome</keyword>
<organism evidence="1 2">
    <name type="scientific">Microbacterium suwonense</name>
    <dbReference type="NCBI Taxonomy" id="683047"/>
    <lineage>
        <taxon>Bacteria</taxon>
        <taxon>Bacillati</taxon>
        <taxon>Actinomycetota</taxon>
        <taxon>Actinomycetes</taxon>
        <taxon>Micrococcales</taxon>
        <taxon>Microbacteriaceae</taxon>
        <taxon>Microbacterium</taxon>
    </lineage>
</organism>
<sequence>MDDGREELCGRRRHGRVDGGGGDGLCLAHENLRIVLSGLVETNATQWEIFRKQAKATLTERVLPHESADARVFSPV</sequence>
<gene>
    <name evidence="1" type="ORF">GCM10025863_07520</name>
</gene>
<accession>A0ABM8FRV1</accession>
<reference evidence="2" key="1">
    <citation type="journal article" date="2019" name="Int. J. Syst. Evol. Microbiol.">
        <title>The Global Catalogue of Microorganisms (GCM) 10K type strain sequencing project: providing services to taxonomists for standard genome sequencing and annotation.</title>
        <authorList>
            <consortium name="The Broad Institute Genomics Platform"/>
            <consortium name="The Broad Institute Genome Sequencing Center for Infectious Disease"/>
            <person name="Wu L."/>
            <person name="Ma J."/>
        </authorList>
    </citation>
    <scope>NUCLEOTIDE SEQUENCE [LARGE SCALE GENOMIC DNA]</scope>
    <source>
        <strain evidence="2">NBRC 106310</strain>
    </source>
</reference>
<evidence type="ECO:0000313" key="1">
    <source>
        <dbReference type="EMBL" id="BDZ38138.1"/>
    </source>
</evidence>
<dbReference type="EMBL" id="AP027728">
    <property type="protein sequence ID" value="BDZ38138.1"/>
    <property type="molecule type" value="Genomic_DNA"/>
</dbReference>